<feature type="transmembrane region" description="Helical" evidence="2">
    <location>
        <begin position="94"/>
        <end position="115"/>
    </location>
</feature>
<sequence>MVHPNPYGAGYPRSPRDPLNEPHGGYSHERAGQFDGYGQPFTDGPVDAYGRYNPHGPNSYLPSGYANHGNGQPRTNGFAIASLVMGIATALTSWWFIILGSMTAIAGIVFGAIGISQNRRGLRRGGLAPAIIGIVLNVCALVVAVLVSVLLVSMLYDDPSSYTDFDDPAPAGPGEVNEQIFERPNDRFTENT</sequence>
<keyword evidence="4" id="KW-1185">Reference proteome</keyword>
<proteinExistence type="predicted"/>
<feature type="region of interest" description="Disordered" evidence="1">
    <location>
        <begin position="1"/>
        <end position="34"/>
    </location>
</feature>
<evidence type="ECO:0008006" key="5">
    <source>
        <dbReference type="Google" id="ProtNLM"/>
    </source>
</evidence>
<organism evidence="3 4">
    <name type="scientific">Corynebacterium appendicis CIP 107643</name>
    <dbReference type="NCBI Taxonomy" id="1161099"/>
    <lineage>
        <taxon>Bacteria</taxon>
        <taxon>Bacillati</taxon>
        <taxon>Actinomycetota</taxon>
        <taxon>Actinomycetes</taxon>
        <taxon>Mycobacteriales</taxon>
        <taxon>Corynebacteriaceae</taxon>
        <taxon>Corynebacterium</taxon>
    </lineage>
</organism>
<dbReference type="RefSeq" id="WP_143313848.1">
    <property type="nucleotide sequence ID" value="NZ_CP046976.1"/>
</dbReference>
<dbReference type="OrthoDB" id="4421281at2"/>
<keyword evidence="2" id="KW-0812">Transmembrane</keyword>
<reference evidence="4" key="1">
    <citation type="submission" date="2017-01" db="EMBL/GenBank/DDBJ databases">
        <authorList>
            <person name="Varghese N."/>
            <person name="Submissions S."/>
        </authorList>
    </citation>
    <scope>NUCLEOTIDE SEQUENCE [LARGE SCALE GENOMIC DNA]</scope>
    <source>
        <strain evidence="4">DSM 44531</strain>
    </source>
</reference>
<evidence type="ECO:0000313" key="4">
    <source>
        <dbReference type="Proteomes" id="UP000186292"/>
    </source>
</evidence>
<evidence type="ECO:0000313" key="3">
    <source>
        <dbReference type="EMBL" id="SIS43971.1"/>
    </source>
</evidence>
<keyword evidence="2" id="KW-0472">Membrane</keyword>
<dbReference type="STRING" id="1161099.SAMN05444817_103278"/>
<gene>
    <name evidence="3" type="ORF">SAMN05444817_103278</name>
</gene>
<dbReference type="EMBL" id="FTOF01000003">
    <property type="protein sequence ID" value="SIS43971.1"/>
    <property type="molecule type" value="Genomic_DNA"/>
</dbReference>
<evidence type="ECO:0000256" key="1">
    <source>
        <dbReference type="SAM" id="MobiDB-lite"/>
    </source>
</evidence>
<evidence type="ECO:0000256" key="2">
    <source>
        <dbReference type="SAM" id="Phobius"/>
    </source>
</evidence>
<feature type="compositionally biased region" description="Basic and acidic residues" evidence="1">
    <location>
        <begin position="14"/>
        <end position="32"/>
    </location>
</feature>
<keyword evidence="2" id="KW-1133">Transmembrane helix</keyword>
<name>A0A1N7J427_9CORY</name>
<protein>
    <recommendedName>
        <fullName evidence="5">DUF4190 domain-containing protein</fullName>
    </recommendedName>
</protein>
<dbReference type="Proteomes" id="UP000186292">
    <property type="component" value="Unassembled WGS sequence"/>
</dbReference>
<dbReference type="AlphaFoldDB" id="A0A1N7J427"/>
<accession>A0A1N7J427</accession>
<feature type="transmembrane region" description="Helical" evidence="2">
    <location>
        <begin position="127"/>
        <end position="156"/>
    </location>
</feature>